<dbReference type="Proteomes" id="UP001575105">
    <property type="component" value="Unassembled WGS sequence"/>
</dbReference>
<sequence>MTAYAAGQSMTVLDCLIPGIHVLKGLEMNGAMTCSMWKSVACAAVVAAGLSASAAQAEILVQDDFNRTSNTVGTTSDGNATWVEREDRDDKITVTGERLRIEYGPGKTENNAGVALEDFTLDDGIFSLDIKDIGSPERSLTRRQGISYRAATLDDAMNFRGLKAFRVNVKSQWQDGLHDVILRYGPDVLMTADVSDVNPDTVSLRVEFTGNRHKVYIDDELVIDYIDPEDRNEAGYVGIYTSYAHMEVDNFEIRQADSEE</sequence>
<dbReference type="RefSeq" id="WP_425345175.1">
    <property type="nucleotide sequence ID" value="NZ_JBGUBD010000004.1"/>
</dbReference>
<keyword evidence="2" id="KW-1185">Reference proteome</keyword>
<comment type="caution">
    <text evidence="1">The sequence shown here is derived from an EMBL/GenBank/DDBJ whole genome shotgun (WGS) entry which is preliminary data.</text>
</comment>
<evidence type="ECO:0000313" key="2">
    <source>
        <dbReference type="Proteomes" id="UP001575105"/>
    </source>
</evidence>
<organism evidence="1 2">
    <name type="scientific">Natronomicrosphaera hydrolytica</name>
    <dbReference type="NCBI Taxonomy" id="3242702"/>
    <lineage>
        <taxon>Bacteria</taxon>
        <taxon>Pseudomonadati</taxon>
        <taxon>Planctomycetota</taxon>
        <taxon>Phycisphaerae</taxon>
        <taxon>Phycisphaerales</taxon>
        <taxon>Phycisphaeraceae</taxon>
        <taxon>Natronomicrosphaera</taxon>
    </lineage>
</organism>
<reference evidence="1 2" key="1">
    <citation type="submission" date="2024-08" db="EMBL/GenBank/DDBJ databases">
        <title>Whole-genome sequencing of halo(alkali)philic microorganisms from hypersaline lakes.</title>
        <authorList>
            <person name="Sorokin D.Y."/>
            <person name="Merkel A.Y."/>
            <person name="Messina E."/>
            <person name="Yakimov M."/>
        </authorList>
    </citation>
    <scope>NUCLEOTIDE SEQUENCE [LARGE SCALE GENOMIC DNA]</scope>
    <source>
        <strain evidence="1 2">AB-hyl4</strain>
    </source>
</reference>
<proteinExistence type="predicted"/>
<dbReference type="Gene3D" id="2.60.120.560">
    <property type="entry name" value="Exo-inulinase, domain 1"/>
    <property type="match status" value="1"/>
</dbReference>
<name>A0ABV4U4J7_9BACT</name>
<protein>
    <recommendedName>
        <fullName evidence="3">3-keto-disaccharide hydrolase domain-containing protein</fullName>
    </recommendedName>
</protein>
<accession>A0ABV4U4J7</accession>
<gene>
    <name evidence="1" type="ORF">ACERK3_08080</name>
</gene>
<evidence type="ECO:0000313" key="1">
    <source>
        <dbReference type="EMBL" id="MFA9478252.1"/>
    </source>
</evidence>
<dbReference type="EMBL" id="JBGUBD010000004">
    <property type="protein sequence ID" value="MFA9478252.1"/>
    <property type="molecule type" value="Genomic_DNA"/>
</dbReference>
<evidence type="ECO:0008006" key="3">
    <source>
        <dbReference type="Google" id="ProtNLM"/>
    </source>
</evidence>